<dbReference type="HOGENOM" id="CLU_073805_0_0_7"/>
<dbReference type="eggNOG" id="ENOG502ZCJY">
    <property type="taxonomic scope" value="Bacteria"/>
</dbReference>
<sequence>MKKLLFFLIAMAGMVLGWHDVALAWGPGIHVATGNFILENLRLILPSIANTVSAFPQHFLYGCLSADMYVGKGKTLTDTHCHNWRTGFRLLEGNRDQALQSYAYGYLAHLAADTVAHNYYVPNMLQCTPGSGRFSHVYIEMQADQKEGRDLPLELVSQGAHHRADARLVSVLEKPQLSFQLKKKLFQSGVAVSRLKSWRVSLEMIDKAMPMANEEDYLQDMLQLTLSVIIDLFNDPDQATALDYDPMGYTSLDQAKRYRRVMGRLAPQNATADRFFLPDRKLTTLQSLRN</sequence>
<keyword evidence="3" id="KW-1185">Reference proteome</keyword>
<protein>
    <recommendedName>
        <fullName evidence="1">Phospholipase C/D domain-containing protein</fullName>
    </recommendedName>
</protein>
<accession>C8X0X8</accession>
<dbReference type="OrthoDB" id="9786483at2"/>
<organism evidence="2 3">
    <name type="scientific">Desulfohalobium retbaense (strain ATCC 49708 / DSM 5692 / JCM 16813 / HR100)</name>
    <dbReference type="NCBI Taxonomy" id="485915"/>
    <lineage>
        <taxon>Bacteria</taxon>
        <taxon>Pseudomonadati</taxon>
        <taxon>Thermodesulfobacteriota</taxon>
        <taxon>Desulfovibrionia</taxon>
        <taxon>Desulfovibrionales</taxon>
        <taxon>Desulfohalobiaceae</taxon>
        <taxon>Desulfohalobium</taxon>
    </lineage>
</organism>
<dbReference type="Pfam" id="PF00882">
    <property type="entry name" value="Zn_dep_PLPC"/>
    <property type="match status" value="1"/>
</dbReference>
<dbReference type="InterPro" id="IPR029002">
    <property type="entry name" value="PLPC/GPLD1"/>
</dbReference>
<evidence type="ECO:0000259" key="1">
    <source>
        <dbReference type="Pfam" id="PF00882"/>
    </source>
</evidence>
<dbReference type="RefSeq" id="WP_015751233.1">
    <property type="nucleotide sequence ID" value="NC_013223.1"/>
</dbReference>
<reference evidence="2 3" key="2">
    <citation type="journal article" date="2010" name="Stand. Genomic Sci.">
        <title>Complete genome sequence of Desulfohalobium retbaense type strain (HR(100)).</title>
        <authorList>
            <person name="Spring S."/>
            <person name="Nolan M."/>
            <person name="Lapidus A."/>
            <person name="Glavina Del Rio T."/>
            <person name="Copeland A."/>
            <person name="Tice H."/>
            <person name="Cheng J.F."/>
            <person name="Lucas S."/>
            <person name="Land M."/>
            <person name="Chen F."/>
            <person name="Bruce D."/>
            <person name="Goodwin L."/>
            <person name="Pitluck S."/>
            <person name="Ivanova N."/>
            <person name="Mavromatis K."/>
            <person name="Mikhailova N."/>
            <person name="Pati A."/>
            <person name="Chen A."/>
            <person name="Palaniappan K."/>
            <person name="Hauser L."/>
            <person name="Chang Y.J."/>
            <person name="Jeffries C.D."/>
            <person name="Munk C."/>
            <person name="Kiss H."/>
            <person name="Chain P."/>
            <person name="Han C."/>
            <person name="Brettin T."/>
            <person name="Detter J.C."/>
            <person name="Schuler E."/>
            <person name="Goker M."/>
            <person name="Rohde M."/>
            <person name="Bristow J."/>
            <person name="Eisen J.A."/>
            <person name="Markowitz V."/>
            <person name="Hugenholtz P."/>
            <person name="Kyrpides N.C."/>
            <person name="Klenk H.P."/>
        </authorList>
    </citation>
    <scope>NUCLEOTIDE SEQUENCE [LARGE SCALE GENOMIC DNA]</scope>
    <source>
        <strain evidence="2 3">DSM 5692</strain>
    </source>
</reference>
<dbReference type="STRING" id="485915.Dret_0783"/>
<feature type="domain" description="Phospholipase C/D" evidence="1">
    <location>
        <begin position="30"/>
        <end position="144"/>
    </location>
</feature>
<evidence type="ECO:0000313" key="2">
    <source>
        <dbReference type="EMBL" id="ACV68075.1"/>
    </source>
</evidence>
<dbReference type="Proteomes" id="UP000001052">
    <property type="component" value="Chromosome"/>
</dbReference>
<evidence type="ECO:0000313" key="3">
    <source>
        <dbReference type="Proteomes" id="UP000001052"/>
    </source>
</evidence>
<dbReference type="EMBL" id="CP001734">
    <property type="protein sequence ID" value="ACV68075.1"/>
    <property type="molecule type" value="Genomic_DNA"/>
</dbReference>
<dbReference type="KEGG" id="drt:Dret_0783"/>
<proteinExistence type="predicted"/>
<dbReference type="AlphaFoldDB" id="C8X0X8"/>
<gene>
    <name evidence="2" type="ordered locus">Dret_0783</name>
</gene>
<reference evidence="3" key="1">
    <citation type="submission" date="2009-09" db="EMBL/GenBank/DDBJ databases">
        <title>The complete chromosome of Desulfohalobium retbaense DSM 5692.</title>
        <authorList>
            <consortium name="US DOE Joint Genome Institute (JGI-PGF)"/>
            <person name="Lucas S."/>
            <person name="Copeland A."/>
            <person name="Lapidus A."/>
            <person name="Glavina del Rio T."/>
            <person name="Dalin E."/>
            <person name="Tice H."/>
            <person name="Bruce D."/>
            <person name="Goodwin L."/>
            <person name="Pitluck S."/>
            <person name="Kyrpides N."/>
            <person name="Mavromatis K."/>
            <person name="Ivanova N."/>
            <person name="Mikhailova N."/>
            <person name="Munk A.C."/>
            <person name="Brettin T."/>
            <person name="Detter J.C."/>
            <person name="Han C."/>
            <person name="Tapia R."/>
            <person name="Larimer F."/>
            <person name="Land M."/>
            <person name="Hauser L."/>
            <person name="Markowitz V."/>
            <person name="Cheng J.-F."/>
            <person name="Hugenholtz P."/>
            <person name="Woyke T."/>
            <person name="Wu D."/>
            <person name="Spring S."/>
            <person name="Klenk H.-P."/>
            <person name="Eisen J.A."/>
        </authorList>
    </citation>
    <scope>NUCLEOTIDE SEQUENCE [LARGE SCALE GENOMIC DNA]</scope>
    <source>
        <strain evidence="3">DSM 5692</strain>
    </source>
</reference>
<name>C8X0X8_DESRD</name>